<comment type="subcellular location">
    <subcellularLocation>
        <location evidence="1">Cell outer membrane</location>
    </subcellularLocation>
</comment>
<sequence length="488" mass="55012">MQARYIVLCVLALSLGACSKFVDLSPISDATTENAYQSASDAEAALIGAYDAFQQEYYVWDNINFTDVVSDNYYAGGDNPEIFQMDLLTYTPVNSRLFNAWSQLYTGIARVNIILEKVPGITDPKLDVNNRKEQILGEAFFLRAYHYYQLVKTFGGVPLVLEPATSSDPGETNKPRATDAEVYAQIIKDLEFALTRLPDTYSDDASVNKARATKGAVNALLAKVYAQKSDRDYNKVLEYCNAVTSSPAGYQLINYNFLFDGNHYNNDESIMEIQYTGGAEANYGPQLLLPPSVSGDTWRKFVTPSQDLVKAFDSEKDVIRKNASILFENVSWTDEYWAIGGGSVPFAYKWKSANGWASTNRQYLFRLGDIILLKAEALNALGRTPEAATELNKVRARVNLPGTTATTKDAMQLAIEKERRLELAQEGQRWDDLRRYNRAETVMNGLNEIDLRNNQRVDYKMTKEKELMPIPQQERDRNKQLSQNQGYN</sequence>
<feature type="region of interest" description="Disordered" evidence="6">
    <location>
        <begin position="467"/>
        <end position="488"/>
    </location>
</feature>
<dbReference type="InterPro" id="IPR012944">
    <property type="entry name" value="SusD_RagB_dom"/>
</dbReference>
<evidence type="ECO:0000256" key="6">
    <source>
        <dbReference type="SAM" id="MobiDB-lite"/>
    </source>
</evidence>
<name>A0A1H7ZDF1_9BACT</name>
<evidence type="ECO:0000256" key="2">
    <source>
        <dbReference type="ARBA" id="ARBA00006275"/>
    </source>
</evidence>
<keyword evidence="3 7" id="KW-0732">Signal</keyword>
<evidence type="ECO:0000256" key="1">
    <source>
        <dbReference type="ARBA" id="ARBA00004442"/>
    </source>
</evidence>
<organism evidence="10 11">
    <name type="scientific">Chitinophaga rupis</name>
    <dbReference type="NCBI Taxonomy" id="573321"/>
    <lineage>
        <taxon>Bacteria</taxon>
        <taxon>Pseudomonadati</taxon>
        <taxon>Bacteroidota</taxon>
        <taxon>Chitinophagia</taxon>
        <taxon>Chitinophagales</taxon>
        <taxon>Chitinophagaceae</taxon>
        <taxon>Chitinophaga</taxon>
    </lineage>
</organism>
<dbReference type="AlphaFoldDB" id="A0A1H7ZDF1"/>
<dbReference type="STRING" id="573321.SAMN04488505_10526"/>
<feature type="signal peptide" evidence="7">
    <location>
        <begin position="1"/>
        <end position="19"/>
    </location>
</feature>
<keyword evidence="11" id="KW-1185">Reference proteome</keyword>
<evidence type="ECO:0000259" key="8">
    <source>
        <dbReference type="Pfam" id="PF07980"/>
    </source>
</evidence>
<evidence type="ECO:0000313" key="10">
    <source>
        <dbReference type="EMBL" id="SEM55517.1"/>
    </source>
</evidence>
<feature type="domain" description="RagB/SusD" evidence="8">
    <location>
        <begin position="330"/>
        <end position="487"/>
    </location>
</feature>
<dbReference type="Gene3D" id="1.25.40.390">
    <property type="match status" value="1"/>
</dbReference>
<evidence type="ECO:0000313" key="11">
    <source>
        <dbReference type="Proteomes" id="UP000198984"/>
    </source>
</evidence>
<dbReference type="GO" id="GO:0009279">
    <property type="term" value="C:cell outer membrane"/>
    <property type="evidence" value="ECO:0007669"/>
    <property type="project" value="UniProtKB-SubCell"/>
</dbReference>
<dbReference type="RefSeq" id="WP_089915901.1">
    <property type="nucleotide sequence ID" value="NZ_FOBB01000005.1"/>
</dbReference>
<dbReference type="SUPFAM" id="SSF48452">
    <property type="entry name" value="TPR-like"/>
    <property type="match status" value="1"/>
</dbReference>
<keyword evidence="5" id="KW-0998">Cell outer membrane</keyword>
<dbReference type="EMBL" id="FOBB01000005">
    <property type="protein sequence ID" value="SEM55517.1"/>
    <property type="molecule type" value="Genomic_DNA"/>
</dbReference>
<dbReference type="Proteomes" id="UP000198984">
    <property type="component" value="Unassembled WGS sequence"/>
</dbReference>
<dbReference type="InterPro" id="IPR033985">
    <property type="entry name" value="SusD-like_N"/>
</dbReference>
<evidence type="ECO:0000256" key="4">
    <source>
        <dbReference type="ARBA" id="ARBA00023136"/>
    </source>
</evidence>
<dbReference type="PROSITE" id="PS51257">
    <property type="entry name" value="PROKAR_LIPOPROTEIN"/>
    <property type="match status" value="1"/>
</dbReference>
<evidence type="ECO:0000256" key="5">
    <source>
        <dbReference type="ARBA" id="ARBA00023237"/>
    </source>
</evidence>
<dbReference type="Pfam" id="PF07980">
    <property type="entry name" value="SusD_RagB"/>
    <property type="match status" value="1"/>
</dbReference>
<dbReference type="CDD" id="cd08977">
    <property type="entry name" value="SusD"/>
    <property type="match status" value="1"/>
</dbReference>
<comment type="similarity">
    <text evidence="2">Belongs to the SusD family.</text>
</comment>
<accession>A0A1H7ZDF1</accession>
<dbReference type="InterPro" id="IPR011990">
    <property type="entry name" value="TPR-like_helical_dom_sf"/>
</dbReference>
<feature type="chain" id="PRO_5011491500" evidence="7">
    <location>
        <begin position="20"/>
        <end position="488"/>
    </location>
</feature>
<gene>
    <name evidence="10" type="ORF">SAMN04488505_10526</name>
</gene>
<evidence type="ECO:0000256" key="3">
    <source>
        <dbReference type="ARBA" id="ARBA00022729"/>
    </source>
</evidence>
<feature type="domain" description="SusD-like N-terminal" evidence="9">
    <location>
        <begin position="20"/>
        <end position="225"/>
    </location>
</feature>
<reference evidence="10 11" key="1">
    <citation type="submission" date="2016-10" db="EMBL/GenBank/DDBJ databases">
        <authorList>
            <person name="de Groot N.N."/>
        </authorList>
    </citation>
    <scope>NUCLEOTIDE SEQUENCE [LARGE SCALE GENOMIC DNA]</scope>
    <source>
        <strain evidence="10 11">DSM 21039</strain>
    </source>
</reference>
<evidence type="ECO:0000256" key="7">
    <source>
        <dbReference type="SAM" id="SignalP"/>
    </source>
</evidence>
<dbReference type="Pfam" id="PF14322">
    <property type="entry name" value="SusD-like_3"/>
    <property type="match status" value="1"/>
</dbReference>
<proteinExistence type="inferred from homology"/>
<dbReference type="OrthoDB" id="9792139at2"/>
<protein>
    <submittedName>
        <fullName evidence="10">SusD family protein</fullName>
    </submittedName>
</protein>
<feature type="compositionally biased region" description="Basic and acidic residues" evidence="6">
    <location>
        <begin position="467"/>
        <end position="479"/>
    </location>
</feature>
<keyword evidence="4" id="KW-0472">Membrane</keyword>
<evidence type="ECO:0000259" key="9">
    <source>
        <dbReference type="Pfam" id="PF14322"/>
    </source>
</evidence>